<dbReference type="EMBL" id="GIIL01002117">
    <property type="protein sequence ID" value="NOV45843.1"/>
    <property type="molecule type" value="Transcribed_RNA"/>
</dbReference>
<evidence type="ECO:0000313" key="5">
    <source>
        <dbReference type="EMBL" id="NOV45843.1"/>
    </source>
</evidence>
<name>A0A6M2DHL0_XENCH</name>
<feature type="domain" description="SET" evidence="4">
    <location>
        <begin position="2"/>
        <end position="331"/>
    </location>
</feature>
<protein>
    <submittedName>
        <fullName evidence="5">Putative histone tail methylase corethrella appendiculata</fullName>
    </submittedName>
</protein>
<dbReference type="GO" id="GO:0032259">
    <property type="term" value="P:methylation"/>
    <property type="evidence" value="ECO:0007669"/>
    <property type="project" value="UniProtKB-KW"/>
</dbReference>
<accession>A0A6M2DHL0</accession>
<dbReference type="PROSITE" id="PS50280">
    <property type="entry name" value="SET"/>
    <property type="match status" value="1"/>
</dbReference>
<dbReference type="GO" id="GO:0042799">
    <property type="term" value="F:histone H4K20 methyltransferase activity"/>
    <property type="evidence" value="ECO:0007669"/>
    <property type="project" value="TreeGrafter"/>
</dbReference>
<evidence type="ECO:0000256" key="3">
    <source>
        <dbReference type="ARBA" id="ARBA00022691"/>
    </source>
</evidence>
<dbReference type="Gene3D" id="1.10.220.160">
    <property type="match status" value="1"/>
</dbReference>
<reference evidence="5" key="1">
    <citation type="submission" date="2020-03" db="EMBL/GenBank/DDBJ databases">
        <title>Transcriptomic Profiling of the Digestive Tract of the Rat Flea, Xenopsylla cheopis, Following Blood Feeding and Infection with Yersinia pestis.</title>
        <authorList>
            <person name="Bland D.M."/>
            <person name="Martens C.A."/>
            <person name="Virtaneva K."/>
            <person name="Kanakabandi K."/>
            <person name="Long D."/>
            <person name="Rosenke R."/>
            <person name="Saturday G.A."/>
            <person name="Hoyt F.H."/>
            <person name="Bruno D.P."/>
            <person name="Ribeiro J.M.C."/>
            <person name="Hinnebusch J."/>
        </authorList>
    </citation>
    <scope>NUCLEOTIDE SEQUENCE</scope>
</reference>
<keyword evidence="1 5" id="KW-0489">Methyltransferase</keyword>
<dbReference type="PANTHER" id="PTHR46402:SF2">
    <property type="entry name" value="HISTONE-LYSINE N-TRIMETHYLTRANSFERASE SMYD5"/>
    <property type="match status" value="1"/>
</dbReference>
<evidence type="ECO:0000256" key="2">
    <source>
        <dbReference type="ARBA" id="ARBA00022679"/>
    </source>
</evidence>
<evidence type="ECO:0000256" key="1">
    <source>
        <dbReference type="ARBA" id="ARBA00022603"/>
    </source>
</evidence>
<dbReference type="GO" id="GO:0045814">
    <property type="term" value="P:negative regulation of gene expression, epigenetic"/>
    <property type="evidence" value="ECO:0007669"/>
    <property type="project" value="TreeGrafter"/>
</dbReference>
<sequence length="378" mass="43049">MDNCEIRLTQTKGRALFATRNIKENENIFEEIPIVSCQFSWNKAYSYKACDFCMSPLETAEENARRLTGDESIKLPINSLCSVCPDQHVKCFQCGEMFCSQICLEKANELYHTYICIPPNNKHPFKILEETWKNMHYPPETCSINLLVRIIALIKSSSNKESLIQDLNNFASSLQDRQNRVAHKMLGDHFVQQLESLYLLFLNAVDNDRTDLEQFLNPEGFRSLFAIIGTNAQGIGTSSFATWVKSVEELHLADKENEELDKMIDEIYEKMDGNVGMFLNCEGSGLYKLQSTINHSCCPNAQVTFPFNNHKLVLQAITDINEGEEICISYLDECALNSSRHTRQKILSENYVFICTCSKCEQQAGDPDITSEDESDES</sequence>
<dbReference type="Gene3D" id="2.170.270.10">
    <property type="entry name" value="SET domain"/>
    <property type="match status" value="1"/>
</dbReference>
<dbReference type="InterPro" id="IPR046341">
    <property type="entry name" value="SET_dom_sf"/>
</dbReference>
<evidence type="ECO:0000259" key="4">
    <source>
        <dbReference type="PROSITE" id="PS50280"/>
    </source>
</evidence>
<dbReference type="SUPFAM" id="SSF82199">
    <property type="entry name" value="SET domain"/>
    <property type="match status" value="1"/>
</dbReference>
<proteinExistence type="predicted"/>
<dbReference type="AlphaFoldDB" id="A0A6M2DHL0"/>
<dbReference type="Gene3D" id="6.10.140.2220">
    <property type="match status" value="1"/>
</dbReference>
<dbReference type="SMART" id="SM00317">
    <property type="entry name" value="SET"/>
    <property type="match status" value="1"/>
</dbReference>
<dbReference type="Pfam" id="PF00856">
    <property type="entry name" value="SET"/>
    <property type="match status" value="1"/>
</dbReference>
<dbReference type="PANTHER" id="PTHR46402">
    <property type="entry name" value="SET AND MYND DOMAIN-CONTAINING PROTEIN 5"/>
    <property type="match status" value="1"/>
</dbReference>
<organism evidence="5">
    <name type="scientific">Xenopsylla cheopis</name>
    <name type="common">Oriental rat flea</name>
    <name type="synonym">Pulex cheopis</name>
    <dbReference type="NCBI Taxonomy" id="163159"/>
    <lineage>
        <taxon>Eukaryota</taxon>
        <taxon>Metazoa</taxon>
        <taxon>Ecdysozoa</taxon>
        <taxon>Arthropoda</taxon>
        <taxon>Hexapoda</taxon>
        <taxon>Insecta</taxon>
        <taxon>Pterygota</taxon>
        <taxon>Neoptera</taxon>
        <taxon>Endopterygota</taxon>
        <taxon>Siphonaptera</taxon>
        <taxon>Pulicidae</taxon>
        <taxon>Xenopsyllinae</taxon>
        <taxon>Xenopsylla</taxon>
    </lineage>
</organism>
<keyword evidence="3" id="KW-0949">S-adenosyl-L-methionine</keyword>
<keyword evidence="2" id="KW-0808">Transferase</keyword>
<dbReference type="InterPro" id="IPR001214">
    <property type="entry name" value="SET_dom"/>
</dbReference>